<comment type="caution">
    <text evidence="5">The sequence shown here is derived from an EMBL/GenBank/DDBJ whole genome shotgun (WGS) entry which is preliminary data.</text>
</comment>
<dbReference type="SUPFAM" id="SSF51735">
    <property type="entry name" value="NAD(P)-binding Rossmann-fold domains"/>
    <property type="match status" value="1"/>
</dbReference>
<dbReference type="EMBL" id="NVNL01000055">
    <property type="protein sequence ID" value="PEA86908.1"/>
    <property type="molecule type" value="Genomic_DNA"/>
</dbReference>
<keyword evidence="4" id="KW-0560">Oxidoreductase</keyword>
<dbReference type="GO" id="GO:0016491">
    <property type="term" value="F:oxidoreductase activity"/>
    <property type="evidence" value="ECO:0007669"/>
    <property type="project" value="UniProtKB-KW"/>
</dbReference>
<dbReference type="AlphaFoldDB" id="A0A9X6TIC8"/>
<reference evidence="5 6" key="1">
    <citation type="submission" date="2017-09" db="EMBL/GenBank/DDBJ databases">
        <title>Large-scale bioinformatics analysis of Bacillus genomes uncovers conserved roles of natural products in bacterial physiology.</title>
        <authorList>
            <consortium name="Agbiome Team Llc"/>
            <person name="Bleich R.M."/>
            <person name="Grubbs K.J."/>
            <person name="Santa Maria K.C."/>
            <person name="Allen S.E."/>
            <person name="Farag S."/>
            <person name="Shank E.A."/>
            <person name="Bowers A."/>
        </authorList>
    </citation>
    <scope>NUCLEOTIDE SEQUENCE [LARGE SCALE GENOMIC DNA]</scope>
    <source>
        <strain evidence="5 6">AFS089089</strain>
    </source>
</reference>
<dbReference type="PRINTS" id="PR00081">
    <property type="entry name" value="GDHRDH"/>
</dbReference>
<dbReference type="Pfam" id="PF13561">
    <property type="entry name" value="adh_short_C2"/>
    <property type="match status" value="1"/>
</dbReference>
<evidence type="ECO:0000256" key="1">
    <source>
        <dbReference type="ARBA" id="ARBA00006484"/>
    </source>
</evidence>
<evidence type="ECO:0000313" key="6">
    <source>
        <dbReference type="Proteomes" id="UP000220702"/>
    </source>
</evidence>
<keyword evidence="3" id="KW-0521">NADP</keyword>
<evidence type="ECO:0000256" key="3">
    <source>
        <dbReference type="ARBA" id="ARBA00022857"/>
    </source>
</evidence>
<evidence type="ECO:0000256" key="2">
    <source>
        <dbReference type="ARBA" id="ARBA00011881"/>
    </source>
</evidence>
<dbReference type="InterPro" id="IPR036291">
    <property type="entry name" value="NAD(P)-bd_dom_sf"/>
</dbReference>
<gene>
    <name evidence="5" type="ORF">CON71_27405</name>
</gene>
<dbReference type="PANTHER" id="PTHR43639:SF1">
    <property type="entry name" value="SHORT-CHAIN DEHYDROGENASE_REDUCTASE FAMILY PROTEIN"/>
    <property type="match status" value="1"/>
</dbReference>
<evidence type="ECO:0000256" key="4">
    <source>
        <dbReference type="ARBA" id="ARBA00023002"/>
    </source>
</evidence>
<dbReference type="Proteomes" id="UP000220702">
    <property type="component" value="Unassembled WGS sequence"/>
</dbReference>
<dbReference type="PRINTS" id="PR00080">
    <property type="entry name" value="SDRFAMILY"/>
</dbReference>
<proteinExistence type="inferred from homology"/>
<organism evidence="5 6">
    <name type="scientific">Bacillus thuringiensis</name>
    <dbReference type="NCBI Taxonomy" id="1428"/>
    <lineage>
        <taxon>Bacteria</taxon>
        <taxon>Bacillati</taxon>
        <taxon>Bacillota</taxon>
        <taxon>Bacilli</taxon>
        <taxon>Bacillales</taxon>
        <taxon>Bacillaceae</taxon>
        <taxon>Bacillus</taxon>
        <taxon>Bacillus cereus group</taxon>
    </lineage>
</organism>
<protein>
    <submittedName>
        <fullName evidence="5">Short-chain dehydrogenase</fullName>
    </submittedName>
</protein>
<dbReference type="PROSITE" id="PS00061">
    <property type="entry name" value="ADH_SHORT"/>
    <property type="match status" value="1"/>
</dbReference>
<dbReference type="PANTHER" id="PTHR43639">
    <property type="entry name" value="OXIDOREDUCTASE, SHORT-CHAIN DEHYDROGENASE/REDUCTASE FAMILY (AFU_ORTHOLOGUE AFUA_5G02870)"/>
    <property type="match status" value="1"/>
</dbReference>
<dbReference type="RefSeq" id="WP_098902529.1">
    <property type="nucleotide sequence ID" value="NZ_NVNL01000055.1"/>
</dbReference>
<dbReference type="FunFam" id="3.40.50.720:FF:000374">
    <property type="entry name" value="3-oxoacyl-(Acyl-carrier-protein) reductase"/>
    <property type="match status" value="1"/>
</dbReference>
<evidence type="ECO:0000313" key="5">
    <source>
        <dbReference type="EMBL" id="PEA86908.1"/>
    </source>
</evidence>
<dbReference type="InterPro" id="IPR020904">
    <property type="entry name" value="Sc_DH/Rdtase_CS"/>
</dbReference>
<sequence length="256" mass="27409">MNKLKGKIALVTGASRGIGRSIALHLAHAGALVVVHYSNSKRKEEAESVVDKIKQDGGSAFAIRADLSTFNGINNLYSMMDQSLQKYIGNTTFDILVNNAGIGQVLTLEESTEESFDEVMNINVKAPFFIIQKALPRLKDGGRIINISSFVTRVASPSVFAYSISKGAINTLTHTLAQQLGVRGITVNAILPGIINTEMNAETLGNQDGQKYAAGLSTFNRWGEPNDIADIVGFLSSSDSRWITGELIDASGGSCL</sequence>
<accession>A0A9X6TIC8</accession>
<name>A0A9X6TIC8_BACTU</name>
<dbReference type="InterPro" id="IPR002347">
    <property type="entry name" value="SDR_fam"/>
</dbReference>
<comment type="subunit">
    <text evidence="2">Homotetramer.</text>
</comment>
<comment type="similarity">
    <text evidence="1">Belongs to the short-chain dehydrogenases/reductases (SDR) family.</text>
</comment>
<dbReference type="Gene3D" id="3.40.50.720">
    <property type="entry name" value="NAD(P)-binding Rossmann-like Domain"/>
    <property type="match status" value="1"/>
</dbReference>